<sequence length="145" mass="15748">MGQTLITLDTSGLFALLNRADTDHERVKTALFEDRGPYLVPAGILAEIAYMVEERLGARALEGLVLDLESGGLTLECGEEDLPRILELVGRYRDLPLGFADASVISCAERYGGRVLTLDLRHFGVVAAEGKITPLPKPSVQTNPR</sequence>
<protein>
    <recommendedName>
        <fullName evidence="6">Ribonuclease VapC</fullName>
        <shortName evidence="6">RNase VapC</shortName>
        <ecNumber evidence="6">3.1.-.-</ecNumber>
    </recommendedName>
    <alternativeName>
        <fullName evidence="6">Toxin VapC</fullName>
    </alternativeName>
</protein>
<dbReference type="SUPFAM" id="SSF88723">
    <property type="entry name" value="PIN domain-like"/>
    <property type="match status" value="1"/>
</dbReference>
<evidence type="ECO:0000259" key="7">
    <source>
        <dbReference type="Pfam" id="PF01850"/>
    </source>
</evidence>
<comment type="function">
    <text evidence="6">Toxic component of a toxin-antitoxin (TA) system. An RNase.</text>
</comment>
<reference evidence="8" key="1">
    <citation type="submission" date="2020-02" db="EMBL/GenBank/DDBJ databases">
        <authorList>
            <person name="Meier V. D."/>
        </authorList>
    </citation>
    <scope>NUCLEOTIDE SEQUENCE</scope>
    <source>
        <strain evidence="8">AVDCRST_MAG58</strain>
    </source>
</reference>
<dbReference type="GO" id="GO:0000287">
    <property type="term" value="F:magnesium ion binding"/>
    <property type="evidence" value="ECO:0007669"/>
    <property type="project" value="UniProtKB-UniRule"/>
</dbReference>
<gene>
    <name evidence="6" type="primary">vapC</name>
    <name evidence="8" type="ORF">AVDCRST_MAG58-2024</name>
</gene>
<name>A0A6J4QYJ9_9ACTN</name>
<dbReference type="HAMAP" id="MF_00265">
    <property type="entry name" value="VapC_Nob1"/>
    <property type="match status" value="1"/>
</dbReference>
<dbReference type="GO" id="GO:0016787">
    <property type="term" value="F:hydrolase activity"/>
    <property type="evidence" value="ECO:0007669"/>
    <property type="project" value="UniProtKB-KW"/>
</dbReference>
<keyword evidence="6" id="KW-0800">Toxin</keyword>
<feature type="binding site" evidence="6">
    <location>
        <position position="9"/>
    </location>
    <ligand>
        <name>Mg(2+)</name>
        <dbReference type="ChEBI" id="CHEBI:18420"/>
    </ligand>
</feature>
<organism evidence="8">
    <name type="scientific">uncultured Rubrobacteraceae bacterium</name>
    <dbReference type="NCBI Taxonomy" id="349277"/>
    <lineage>
        <taxon>Bacteria</taxon>
        <taxon>Bacillati</taxon>
        <taxon>Actinomycetota</taxon>
        <taxon>Rubrobacteria</taxon>
        <taxon>Rubrobacterales</taxon>
        <taxon>Rubrobacteraceae</taxon>
        <taxon>environmental samples</taxon>
    </lineage>
</organism>
<dbReference type="EMBL" id="CADCVF010000042">
    <property type="protein sequence ID" value="CAA9458830.1"/>
    <property type="molecule type" value="Genomic_DNA"/>
</dbReference>
<evidence type="ECO:0000256" key="5">
    <source>
        <dbReference type="ARBA" id="ARBA00022842"/>
    </source>
</evidence>
<evidence type="ECO:0000256" key="3">
    <source>
        <dbReference type="ARBA" id="ARBA00022723"/>
    </source>
</evidence>
<keyword evidence="4 6" id="KW-0378">Hydrolase</keyword>
<dbReference type="GO" id="GO:0004540">
    <property type="term" value="F:RNA nuclease activity"/>
    <property type="evidence" value="ECO:0007669"/>
    <property type="project" value="InterPro"/>
</dbReference>
<dbReference type="AlphaFoldDB" id="A0A6J4QYJ9"/>
<feature type="domain" description="PIN" evidence="7">
    <location>
        <begin position="6"/>
        <end position="123"/>
    </location>
</feature>
<dbReference type="Pfam" id="PF01850">
    <property type="entry name" value="PIN"/>
    <property type="match status" value="1"/>
</dbReference>
<keyword evidence="3 6" id="KW-0479">Metal-binding</keyword>
<accession>A0A6J4QYJ9</accession>
<evidence type="ECO:0000256" key="4">
    <source>
        <dbReference type="ARBA" id="ARBA00022801"/>
    </source>
</evidence>
<evidence type="ECO:0000256" key="6">
    <source>
        <dbReference type="HAMAP-Rule" id="MF_00265"/>
    </source>
</evidence>
<dbReference type="Gene3D" id="3.40.50.1010">
    <property type="entry name" value="5'-nuclease"/>
    <property type="match status" value="1"/>
</dbReference>
<dbReference type="InterPro" id="IPR002716">
    <property type="entry name" value="PIN_dom"/>
</dbReference>
<evidence type="ECO:0000256" key="1">
    <source>
        <dbReference type="ARBA" id="ARBA00022649"/>
    </source>
</evidence>
<comment type="similarity">
    <text evidence="6">Belongs to the PINc/VapC protein family.</text>
</comment>
<evidence type="ECO:0000256" key="2">
    <source>
        <dbReference type="ARBA" id="ARBA00022722"/>
    </source>
</evidence>
<keyword evidence="1 6" id="KW-1277">Toxin-antitoxin system</keyword>
<dbReference type="GO" id="GO:0090729">
    <property type="term" value="F:toxin activity"/>
    <property type="evidence" value="ECO:0007669"/>
    <property type="project" value="UniProtKB-KW"/>
</dbReference>
<dbReference type="EC" id="3.1.-.-" evidence="6"/>
<comment type="cofactor">
    <cofactor evidence="6">
        <name>Mg(2+)</name>
        <dbReference type="ChEBI" id="CHEBI:18420"/>
    </cofactor>
</comment>
<keyword evidence="2 6" id="KW-0540">Nuclease</keyword>
<dbReference type="InterPro" id="IPR029060">
    <property type="entry name" value="PIN-like_dom_sf"/>
</dbReference>
<proteinExistence type="inferred from homology"/>
<evidence type="ECO:0000313" key="8">
    <source>
        <dbReference type="EMBL" id="CAA9458830.1"/>
    </source>
</evidence>
<dbReference type="InterPro" id="IPR022907">
    <property type="entry name" value="VapC_family"/>
</dbReference>
<keyword evidence="5 6" id="KW-0460">Magnesium</keyword>
<feature type="binding site" evidence="6">
    <location>
        <position position="101"/>
    </location>
    <ligand>
        <name>Mg(2+)</name>
        <dbReference type="ChEBI" id="CHEBI:18420"/>
    </ligand>
</feature>